<dbReference type="InterPro" id="IPR036890">
    <property type="entry name" value="HATPase_C_sf"/>
</dbReference>
<dbReference type="InterPro" id="IPR005467">
    <property type="entry name" value="His_kinase_dom"/>
</dbReference>
<dbReference type="GO" id="GO:0000155">
    <property type="term" value="F:phosphorelay sensor kinase activity"/>
    <property type="evidence" value="ECO:0007669"/>
    <property type="project" value="InterPro"/>
</dbReference>
<keyword evidence="10" id="KW-1133">Transmembrane helix</keyword>
<dbReference type="PANTHER" id="PTHR44936">
    <property type="entry name" value="SENSOR PROTEIN CREC"/>
    <property type="match status" value="1"/>
</dbReference>
<feature type="domain" description="Histidine kinase" evidence="11">
    <location>
        <begin position="226"/>
        <end position="440"/>
    </location>
</feature>
<comment type="catalytic activity">
    <reaction evidence="1">
        <text>ATP + protein L-histidine = ADP + protein N-phospho-L-histidine.</text>
        <dbReference type="EC" id="2.7.13.3"/>
    </reaction>
</comment>
<dbReference type="CDD" id="cd00082">
    <property type="entry name" value="HisKA"/>
    <property type="match status" value="1"/>
</dbReference>
<keyword evidence="5" id="KW-0597">Phosphoprotein</keyword>
<evidence type="ECO:0000256" key="9">
    <source>
        <dbReference type="ARBA" id="ARBA00022840"/>
    </source>
</evidence>
<dbReference type="InterPro" id="IPR004358">
    <property type="entry name" value="Sig_transdc_His_kin-like_C"/>
</dbReference>
<dbReference type="PROSITE" id="PS50109">
    <property type="entry name" value="HIS_KIN"/>
    <property type="match status" value="1"/>
</dbReference>
<dbReference type="AlphaFoldDB" id="A0A2N8KYN9"/>
<evidence type="ECO:0000256" key="2">
    <source>
        <dbReference type="ARBA" id="ARBA00004651"/>
    </source>
</evidence>
<dbReference type="Proteomes" id="UP000235916">
    <property type="component" value="Unassembled WGS sequence"/>
</dbReference>
<dbReference type="Gene3D" id="3.30.565.10">
    <property type="entry name" value="Histidine kinase-like ATPase, C-terminal domain"/>
    <property type="match status" value="1"/>
</dbReference>
<keyword evidence="7" id="KW-0547">Nucleotide-binding</keyword>
<dbReference type="InterPro" id="IPR050980">
    <property type="entry name" value="2C_sensor_his_kinase"/>
</dbReference>
<proteinExistence type="predicted"/>
<feature type="transmembrane region" description="Helical" evidence="10">
    <location>
        <begin position="143"/>
        <end position="165"/>
    </location>
</feature>
<evidence type="ECO:0000313" key="13">
    <source>
        <dbReference type="Proteomes" id="UP000235916"/>
    </source>
</evidence>
<keyword evidence="8" id="KW-0418">Kinase</keyword>
<dbReference type="EMBL" id="POSP01000003">
    <property type="protein sequence ID" value="PND38580.1"/>
    <property type="molecule type" value="Genomic_DNA"/>
</dbReference>
<dbReference type="Gene3D" id="1.10.287.130">
    <property type="match status" value="1"/>
</dbReference>
<protein>
    <recommendedName>
        <fullName evidence="3">histidine kinase</fullName>
        <ecNumber evidence="3">2.7.13.3</ecNumber>
    </recommendedName>
</protein>
<dbReference type="InterPro" id="IPR036097">
    <property type="entry name" value="HisK_dim/P_sf"/>
</dbReference>
<dbReference type="PANTHER" id="PTHR44936:SF10">
    <property type="entry name" value="SENSOR PROTEIN RSTB"/>
    <property type="match status" value="1"/>
</dbReference>
<evidence type="ECO:0000256" key="7">
    <source>
        <dbReference type="ARBA" id="ARBA00022741"/>
    </source>
</evidence>
<evidence type="ECO:0000256" key="10">
    <source>
        <dbReference type="SAM" id="Phobius"/>
    </source>
</evidence>
<reference evidence="12 13" key="1">
    <citation type="submission" date="2018-01" db="EMBL/GenBank/DDBJ databases">
        <title>Draft genome sequence of Paucibacter aquatile CR182 isolated from freshwater of the Nakdong River.</title>
        <authorList>
            <person name="Choi A."/>
            <person name="Chung E.J."/>
        </authorList>
    </citation>
    <scope>NUCLEOTIDE SEQUENCE [LARGE SCALE GENOMIC DNA]</scope>
    <source>
        <strain evidence="12 13">CR182</strain>
    </source>
</reference>
<keyword evidence="10" id="KW-0812">Transmembrane</keyword>
<evidence type="ECO:0000256" key="4">
    <source>
        <dbReference type="ARBA" id="ARBA00022475"/>
    </source>
</evidence>
<evidence type="ECO:0000256" key="3">
    <source>
        <dbReference type="ARBA" id="ARBA00012438"/>
    </source>
</evidence>
<dbReference type="InterPro" id="IPR003661">
    <property type="entry name" value="HisK_dim/P_dom"/>
</dbReference>
<keyword evidence="9" id="KW-0067">ATP-binding</keyword>
<evidence type="ECO:0000256" key="5">
    <source>
        <dbReference type="ARBA" id="ARBA00022553"/>
    </source>
</evidence>
<sequence length="440" mass="47651">MRSPMTRVALGLGVSVLALVLLVQGLLMLAVDGVTDDYVRRFMRGTVDMLQHELAPLAPEQRARRVQVLDQLFAYPVTLVPASGLRPEDLVTLSRGELVVQGFNRRIYASLPGLNEAGGQVLLLGPLNADGHPAGQLQVPRELWLQLAASVLLGLAVFALAAWLLRPVWRDMRALQLAAEGMTAGRFDITIREPESRLFAPLAAGARATLERLATALATQRELTGAVSHELRTPLARLRFAIDALVDEDDGGRRELAVQACERDIDELDALIDASLMLARLDMGALEVSKTPGDLAALLQQEAASLAPLLDGKQLSTDIRLGSQALHFDARLLPYALRNGLRNAARHARERICLSAWQDEAGRICLAVDDDGEGVPEALREAVFTPFKRLDGPKERGSRGFGLGLAIVRRVAEGLGGEALMQQAPSLAGARLLMRWPDGQ</sequence>
<evidence type="ECO:0000313" key="12">
    <source>
        <dbReference type="EMBL" id="PND38580.1"/>
    </source>
</evidence>
<dbReference type="SUPFAM" id="SSF47384">
    <property type="entry name" value="Homodimeric domain of signal transducing histidine kinase"/>
    <property type="match status" value="1"/>
</dbReference>
<gene>
    <name evidence="12" type="ORF">C1O66_14300</name>
</gene>
<comment type="subcellular location">
    <subcellularLocation>
        <location evidence="2">Cell membrane</location>
        <topology evidence="2">Multi-pass membrane protein</topology>
    </subcellularLocation>
</comment>
<evidence type="ECO:0000256" key="1">
    <source>
        <dbReference type="ARBA" id="ARBA00000085"/>
    </source>
</evidence>
<evidence type="ECO:0000256" key="6">
    <source>
        <dbReference type="ARBA" id="ARBA00022679"/>
    </source>
</evidence>
<dbReference type="EC" id="2.7.13.3" evidence="3"/>
<keyword evidence="6" id="KW-0808">Transferase</keyword>
<dbReference type="SMART" id="SM00387">
    <property type="entry name" value="HATPase_c"/>
    <property type="match status" value="1"/>
</dbReference>
<dbReference type="Pfam" id="PF00512">
    <property type="entry name" value="HisKA"/>
    <property type="match status" value="1"/>
</dbReference>
<keyword evidence="13" id="KW-1185">Reference proteome</keyword>
<evidence type="ECO:0000259" key="11">
    <source>
        <dbReference type="PROSITE" id="PS50109"/>
    </source>
</evidence>
<dbReference type="GO" id="GO:0005886">
    <property type="term" value="C:plasma membrane"/>
    <property type="evidence" value="ECO:0007669"/>
    <property type="project" value="UniProtKB-SubCell"/>
</dbReference>
<dbReference type="Pfam" id="PF02518">
    <property type="entry name" value="HATPase_c"/>
    <property type="match status" value="1"/>
</dbReference>
<keyword evidence="10" id="KW-0472">Membrane</keyword>
<evidence type="ECO:0000256" key="8">
    <source>
        <dbReference type="ARBA" id="ARBA00022777"/>
    </source>
</evidence>
<name>A0A2N8KYN9_9BURK</name>
<dbReference type="SMART" id="SM00388">
    <property type="entry name" value="HisKA"/>
    <property type="match status" value="1"/>
</dbReference>
<organism evidence="12 13">
    <name type="scientific">Kinneretia aquatilis</name>
    <dbReference type="NCBI Taxonomy" id="2070761"/>
    <lineage>
        <taxon>Bacteria</taxon>
        <taxon>Pseudomonadati</taxon>
        <taxon>Pseudomonadota</taxon>
        <taxon>Betaproteobacteria</taxon>
        <taxon>Burkholderiales</taxon>
        <taxon>Sphaerotilaceae</taxon>
        <taxon>Roseateles</taxon>
    </lineage>
</organism>
<dbReference type="PRINTS" id="PR00344">
    <property type="entry name" value="BCTRLSENSOR"/>
</dbReference>
<dbReference type="GO" id="GO:0005524">
    <property type="term" value="F:ATP binding"/>
    <property type="evidence" value="ECO:0007669"/>
    <property type="project" value="UniProtKB-KW"/>
</dbReference>
<accession>A0A2N8KYN9</accession>
<dbReference type="InterPro" id="IPR003594">
    <property type="entry name" value="HATPase_dom"/>
</dbReference>
<comment type="caution">
    <text evidence="12">The sequence shown here is derived from an EMBL/GenBank/DDBJ whole genome shotgun (WGS) entry which is preliminary data.</text>
</comment>
<keyword evidence="4" id="KW-1003">Cell membrane</keyword>
<dbReference type="SUPFAM" id="SSF55874">
    <property type="entry name" value="ATPase domain of HSP90 chaperone/DNA topoisomerase II/histidine kinase"/>
    <property type="match status" value="1"/>
</dbReference>